<comment type="caution">
    <text evidence="14">The sequence shown here is derived from an EMBL/GenBank/DDBJ whole genome shotgun (WGS) entry which is preliminary data.</text>
</comment>
<dbReference type="Pfam" id="PF02738">
    <property type="entry name" value="MoCoBD_1"/>
    <property type="match status" value="1"/>
</dbReference>
<dbReference type="InterPro" id="IPR001041">
    <property type="entry name" value="2Fe-2S_ferredoxin-type"/>
</dbReference>
<feature type="region of interest" description="Disordered" evidence="12">
    <location>
        <begin position="224"/>
        <end position="256"/>
    </location>
</feature>
<dbReference type="Gene3D" id="3.10.20.30">
    <property type="match status" value="1"/>
</dbReference>
<dbReference type="InterPro" id="IPR016169">
    <property type="entry name" value="FAD-bd_PCMH_sub2"/>
</dbReference>
<evidence type="ECO:0000256" key="8">
    <source>
        <dbReference type="ARBA" id="ARBA00022827"/>
    </source>
</evidence>
<keyword evidence="5" id="KW-0285">Flavoprotein</keyword>
<dbReference type="InterPro" id="IPR012675">
    <property type="entry name" value="Beta-grasp_dom_sf"/>
</dbReference>
<dbReference type="PANTHER" id="PTHR11908">
    <property type="entry name" value="XANTHINE DEHYDROGENASE"/>
    <property type="match status" value="1"/>
</dbReference>
<evidence type="ECO:0000256" key="11">
    <source>
        <dbReference type="ARBA" id="ARBA00023014"/>
    </source>
</evidence>
<dbReference type="InterPro" id="IPR002346">
    <property type="entry name" value="Mopterin_DH_FAD-bd"/>
</dbReference>
<keyword evidence="9" id="KW-0560">Oxidoreductase</keyword>
<evidence type="ECO:0000256" key="2">
    <source>
        <dbReference type="ARBA" id="ARBA00001974"/>
    </source>
</evidence>
<comment type="cofactor">
    <cofactor evidence="2">
        <name>FAD</name>
        <dbReference type="ChEBI" id="CHEBI:57692"/>
    </cofactor>
</comment>
<dbReference type="Pfam" id="PF01799">
    <property type="entry name" value="Fer2_2"/>
    <property type="match status" value="1"/>
</dbReference>
<proteinExistence type="inferred from homology"/>
<feature type="non-terminal residue" evidence="14">
    <location>
        <position position="826"/>
    </location>
</feature>
<dbReference type="InterPro" id="IPR006058">
    <property type="entry name" value="2Fe2S_fd_BS"/>
</dbReference>
<dbReference type="SMART" id="SM01092">
    <property type="entry name" value="CO_deh_flav_C"/>
    <property type="match status" value="1"/>
</dbReference>
<dbReference type="Gene3D" id="3.30.465.10">
    <property type="match status" value="1"/>
</dbReference>
<comment type="cofactor">
    <cofactor evidence="1">
        <name>Mo-molybdopterin</name>
        <dbReference type="ChEBI" id="CHEBI:71302"/>
    </cofactor>
</comment>
<dbReference type="InterPro" id="IPR036856">
    <property type="entry name" value="Ald_Oxase/Xan_DH_a/b_sf"/>
</dbReference>
<organism evidence="14 15">
    <name type="scientific">Tetraparma gracilis</name>
    <dbReference type="NCBI Taxonomy" id="2962635"/>
    <lineage>
        <taxon>Eukaryota</taxon>
        <taxon>Sar</taxon>
        <taxon>Stramenopiles</taxon>
        <taxon>Ochrophyta</taxon>
        <taxon>Bolidophyceae</taxon>
        <taxon>Parmales</taxon>
        <taxon>Triparmaceae</taxon>
        <taxon>Tetraparma</taxon>
    </lineage>
</organism>
<keyword evidence="7" id="KW-0479">Metal-binding</keyword>
<comment type="similarity">
    <text evidence="3">Belongs to the xanthine dehydrogenase family.</text>
</comment>
<dbReference type="InterPro" id="IPR037165">
    <property type="entry name" value="AldOxase/xan_DH_Mopterin-bd_sf"/>
</dbReference>
<keyword evidence="6" id="KW-0001">2Fe-2S</keyword>
<dbReference type="Pfam" id="PF00111">
    <property type="entry name" value="Fer2"/>
    <property type="match status" value="1"/>
</dbReference>
<dbReference type="SUPFAM" id="SSF47741">
    <property type="entry name" value="CO dehydrogenase ISP C-domain like"/>
    <property type="match status" value="1"/>
</dbReference>
<dbReference type="Pfam" id="PF00941">
    <property type="entry name" value="FAD_binding_5"/>
    <property type="match status" value="1"/>
</dbReference>
<dbReference type="Gene3D" id="3.30.365.10">
    <property type="entry name" value="Aldehyde oxidase/xanthine dehydrogenase, molybdopterin binding domain"/>
    <property type="match status" value="1"/>
</dbReference>
<dbReference type="InterPro" id="IPR002888">
    <property type="entry name" value="2Fe-2S-bd"/>
</dbReference>
<dbReference type="InterPro" id="IPR008274">
    <property type="entry name" value="AldOxase/xan_DH_MoCoBD1"/>
</dbReference>
<evidence type="ECO:0000256" key="7">
    <source>
        <dbReference type="ARBA" id="ARBA00022723"/>
    </source>
</evidence>
<gene>
    <name evidence="14" type="ORF">TeGR_g2321</name>
</gene>
<evidence type="ECO:0000256" key="3">
    <source>
        <dbReference type="ARBA" id="ARBA00006849"/>
    </source>
</evidence>
<keyword evidence="15" id="KW-1185">Reference proteome</keyword>
<dbReference type="PROSITE" id="PS51387">
    <property type="entry name" value="FAD_PCMH"/>
    <property type="match status" value="1"/>
</dbReference>
<dbReference type="SUPFAM" id="SSF56003">
    <property type="entry name" value="Molybdenum cofactor-binding domain"/>
    <property type="match status" value="1"/>
</dbReference>
<dbReference type="SUPFAM" id="SSF54665">
    <property type="entry name" value="CO dehydrogenase molybdoprotein N-domain-like"/>
    <property type="match status" value="1"/>
</dbReference>
<dbReference type="InterPro" id="IPR000674">
    <property type="entry name" value="Ald_Oxase/Xan_DH_a/b"/>
</dbReference>
<dbReference type="PANTHER" id="PTHR11908:SF132">
    <property type="entry name" value="ALDEHYDE OXIDASE 1-RELATED"/>
    <property type="match status" value="1"/>
</dbReference>
<dbReference type="InterPro" id="IPR036683">
    <property type="entry name" value="CO_DH_flav_C_dom_sf"/>
</dbReference>
<dbReference type="InterPro" id="IPR036884">
    <property type="entry name" value="2Fe-2S-bd_dom_sf"/>
</dbReference>
<dbReference type="Proteomes" id="UP001165060">
    <property type="component" value="Unassembled WGS sequence"/>
</dbReference>
<dbReference type="EMBL" id="BRYB01001647">
    <property type="protein sequence ID" value="GMI30312.1"/>
    <property type="molecule type" value="Genomic_DNA"/>
</dbReference>
<evidence type="ECO:0000259" key="13">
    <source>
        <dbReference type="PROSITE" id="PS51387"/>
    </source>
</evidence>
<dbReference type="Pfam" id="PF01315">
    <property type="entry name" value="Ald_Xan_dh_C"/>
    <property type="match status" value="1"/>
</dbReference>
<dbReference type="PROSITE" id="PS00197">
    <property type="entry name" value="2FE2S_FER_1"/>
    <property type="match status" value="1"/>
</dbReference>
<accession>A0ABQ6MPF2</accession>
<evidence type="ECO:0000313" key="15">
    <source>
        <dbReference type="Proteomes" id="UP001165060"/>
    </source>
</evidence>
<dbReference type="SUPFAM" id="SSF54292">
    <property type="entry name" value="2Fe-2S ferredoxin-like"/>
    <property type="match status" value="1"/>
</dbReference>
<sequence>MFTIHVNSTTHRLPSPDPLLPLSSFLRSHLSLTGTKQGCWEGGCGACTVLFTEKSGRPAPVNACLKLLGSCDDCHVLTTEGLGSSRATFSDIQTVLADGNGSQCGFCTPGWVMACAGYLASDGPKSEAQMEEWFDGNLCRCTGYRPILESFRKLLTERDKSPPPLPVLPGLPVLPVRLDGDAGRPDGCTGTCATCSACDHLHADHLHADHLHADHLHAADIEDLSPHPSSCKSSSPPPPSCGCSAAPPPAASPPAPLVSPDGTSFYAPQSLPSLLATLSSLYSRHPASAISIVSGHTGSGVSKYYNGTAPYNRPLNTPHLVSTHAVPALSHITVDGTTANHSTTVSAGVTLASLVSHFASSSNPSHLALARHISHVANTQVRSAGTWAGNLALAAQYSTFPSDVALSFAALDARLSFYCAPPPNSPPDAPLPLLTNVPVLTYISSPSLQASCVLLLSATFPPAPPLPPNTVPLARRFKQTQRARNAHAHVNFFATSLLGTATNTLSSTRLVIGGATAAISLLPKTSAFLSSAPLSSPSFAQTAALILTNEIASLSLPAAALVSDDYLLSAARGCLVKFLLHASDPSSSGADESLPRSLSSGIQSFPVDPDTLPVTAPVPKIGARLQASGEAMYAHDHADKMDPRSSLHGAFVFSRVSNRKLVSVDFNSVRSLPGVVDIVTRADTGDFEVQPDEMLFLGAGDVSPCVGAPVALVLARTTEQANEAAAQCKVTFGDEIINAPIFSLKDAMKANSTFSSSPPVVHKGGDVDAALAAAANKISGRICTGGQKHFYFETHSAVAHNTENGGVEIRSSTQSVSSTQSQVPPP</sequence>
<evidence type="ECO:0000256" key="6">
    <source>
        <dbReference type="ARBA" id="ARBA00022714"/>
    </source>
</evidence>
<evidence type="ECO:0000313" key="14">
    <source>
        <dbReference type="EMBL" id="GMI30312.1"/>
    </source>
</evidence>
<name>A0ABQ6MPF2_9STRA</name>
<evidence type="ECO:0000256" key="9">
    <source>
        <dbReference type="ARBA" id="ARBA00023002"/>
    </source>
</evidence>
<feature type="compositionally biased region" description="Pro residues" evidence="12">
    <location>
        <begin position="235"/>
        <end position="256"/>
    </location>
</feature>
<dbReference type="SUPFAM" id="SSF55447">
    <property type="entry name" value="CO dehydrogenase flavoprotein C-terminal domain-like"/>
    <property type="match status" value="1"/>
</dbReference>
<evidence type="ECO:0000256" key="12">
    <source>
        <dbReference type="SAM" id="MobiDB-lite"/>
    </source>
</evidence>
<dbReference type="InterPro" id="IPR036010">
    <property type="entry name" value="2Fe-2S_ferredoxin-like_sf"/>
</dbReference>
<dbReference type="SMART" id="SM01008">
    <property type="entry name" value="Ald_Xan_dh_C"/>
    <property type="match status" value="1"/>
</dbReference>
<dbReference type="Gene3D" id="3.90.1170.50">
    <property type="entry name" value="Aldehyde oxidase/xanthine dehydrogenase, a/b hammerhead"/>
    <property type="match status" value="1"/>
</dbReference>
<dbReference type="InterPro" id="IPR036318">
    <property type="entry name" value="FAD-bd_PCMH-like_sf"/>
</dbReference>
<dbReference type="Gene3D" id="1.10.150.120">
    <property type="entry name" value="[2Fe-2S]-binding domain"/>
    <property type="match status" value="1"/>
</dbReference>
<dbReference type="InterPro" id="IPR005107">
    <property type="entry name" value="CO_DH_flav_C"/>
</dbReference>
<keyword evidence="4" id="KW-0500">Molybdenum</keyword>
<evidence type="ECO:0000256" key="5">
    <source>
        <dbReference type="ARBA" id="ARBA00022630"/>
    </source>
</evidence>
<evidence type="ECO:0000256" key="4">
    <source>
        <dbReference type="ARBA" id="ARBA00022505"/>
    </source>
</evidence>
<feature type="domain" description="FAD-binding PCMH-type" evidence="13">
    <location>
        <begin position="258"/>
        <end position="465"/>
    </location>
</feature>
<protein>
    <recommendedName>
        <fullName evidence="13">FAD-binding PCMH-type domain-containing protein</fullName>
    </recommendedName>
</protein>
<keyword evidence="10" id="KW-0408">Iron</keyword>
<keyword evidence="8" id="KW-0274">FAD</keyword>
<dbReference type="SUPFAM" id="SSF56176">
    <property type="entry name" value="FAD-binding/transporter-associated domain-like"/>
    <property type="match status" value="1"/>
</dbReference>
<keyword evidence="11" id="KW-0411">Iron-sulfur</keyword>
<dbReference type="InterPro" id="IPR016166">
    <property type="entry name" value="FAD-bd_PCMH"/>
</dbReference>
<reference evidence="14 15" key="1">
    <citation type="journal article" date="2023" name="Commun. Biol.">
        <title>Genome analysis of Parmales, the sister group of diatoms, reveals the evolutionary specialization of diatoms from phago-mixotrophs to photoautotrophs.</title>
        <authorList>
            <person name="Ban H."/>
            <person name="Sato S."/>
            <person name="Yoshikawa S."/>
            <person name="Yamada K."/>
            <person name="Nakamura Y."/>
            <person name="Ichinomiya M."/>
            <person name="Sato N."/>
            <person name="Blanc-Mathieu R."/>
            <person name="Endo H."/>
            <person name="Kuwata A."/>
            <person name="Ogata H."/>
        </authorList>
    </citation>
    <scope>NUCLEOTIDE SEQUENCE [LARGE SCALE GENOMIC DNA]</scope>
</reference>
<evidence type="ECO:0000256" key="1">
    <source>
        <dbReference type="ARBA" id="ARBA00001924"/>
    </source>
</evidence>
<evidence type="ECO:0000256" key="10">
    <source>
        <dbReference type="ARBA" id="ARBA00023004"/>
    </source>
</evidence>
<dbReference type="Gene3D" id="3.30.390.50">
    <property type="entry name" value="CO dehydrogenase flavoprotein, C-terminal domain"/>
    <property type="match status" value="1"/>
</dbReference>
<dbReference type="InterPro" id="IPR016208">
    <property type="entry name" value="Ald_Oxase/xanthine_DH-like"/>
</dbReference>